<dbReference type="PANTHER" id="PTHR33164:SF64">
    <property type="entry name" value="TRANSCRIPTIONAL REGULATOR SLYA"/>
    <property type="match status" value="1"/>
</dbReference>
<protein>
    <submittedName>
        <fullName evidence="5">MarR family transcriptional regulator</fullName>
    </submittedName>
</protein>
<organism evidence="5 6">
    <name type="scientific">Bordetella genomosp. 2</name>
    <dbReference type="NCBI Taxonomy" id="1983456"/>
    <lineage>
        <taxon>Bacteria</taxon>
        <taxon>Pseudomonadati</taxon>
        <taxon>Pseudomonadota</taxon>
        <taxon>Betaproteobacteria</taxon>
        <taxon>Burkholderiales</taxon>
        <taxon>Alcaligenaceae</taxon>
        <taxon>Bordetella</taxon>
    </lineage>
</organism>
<evidence type="ECO:0000256" key="1">
    <source>
        <dbReference type="ARBA" id="ARBA00023015"/>
    </source>
</evidence>
<dbReference type="Proteomes" id="UP000215633">
    <property type="component" value="Unassembled WGS sequence"/>
</dbReference>
<comment type="caution">
    <text evidence="5">The sequence shown here is derived from an EMBL/GenBank/DDBJ whole genome shotgun (WGS) entry which is preliminary data.</text>
</comment>
<dbReference type="SUPFAM" id="SSF46785">
    <property type="entry name" value="Winged helix' DNA-binding domain"/>
    <property type="match status" value="1"/>
</dbReference>
<evidence type="ECO:0000313" key="6">
    <source>
        <dbReference type="Proteomes" id="UP000215633"/>
    </source>
</evidence>
<dbReference type="PROSITE" id="PS50995">
    <property type="entry name" value="HTH_MARR_2"/>
    <property type="match status" value="1"/>
</dbReference>
<evidence type="ECO:0000256" key="2">
    <source>
        <dbReference type="ARBA" id="ARBA00023125"/>
    </source>
</evidence>
<sequence length="150" mass="16494">MTDSLRAQFTSSVAQAARSMRRAVDRRLQPYGLTEATWLPLVRLSRAAVPMRQKDLAASLALDSSSVVRLIDALQAAGLVERKEEDQDRRAKVIVLTARGQATVEQVERVAKEVRDNVMRDIPDEELQRAARLLTQLCAALEADVGGGTP</sequence>
<dbReference type="Gene3D" id="1.10.10.10">
    <property type="entry name" value="Winged helix-like DNA-binding domain superfamily/Winged helix DNA-binding domain"/>
    <property type="match status" value="1"/>
</dbReference>
<feature type="domain" description="HTH marR-type" evidence="4">
    <location>
        <begin position="6"/>
        <end position="139"/>
    </location>
</feature>
<evidence type="ECO:0000256" key="3">
    <source>
        <dbReference type="ARBA" id="ARBA00023163"/>
    </source>
</evidence>
<dbReference type="InterPro" id="IPR039422">
    <property type="entry name" value="MarR/SlyA-like"/>
</dbReference>
<gene>
    <name evidence="5" type="ORF">CAL24_09020</name>
</gene>
<dbReference type="InterPro" id="IPR036390">
    <property type="entry name" value="WH_DNA-bd_sf"/>
</dbReference>
<dbReference type="GO" id="GO:0003700">
    <property type="term" value="F:DNA-binding transcription factor activity"/>
    <property type="evidence" value="ECO:0007669"/>
    <property type="project" value="InterPro"/>
</dbReference>
<dbReference type="InterPro" id="IPR036388">
    <property type="entry name" value="WH-like_DNA-bd_sf"/>
</dbReference>
<name>A0A261W2T5_9BORD</name>
<evidence type="ECO:0000259" key="4">
    <source>
        <dbReference type="PROSITE" id="PS50995"/>
    </source>
</evidence>
<keyword evidence="6" id="KW-1185">Reference proteome</keyword>
<keyword evidence="3" id="KW-0804">Transcription</keyword>
<dbReference type="GO" id="GO:0003677">
    <property type="term" value="F:DNA binding"/>
    <property type="evidence" value="ECO:0007669"/>
    <property type="project" value="UniProtKB-KW"/>
</dbReference>
<dbReference type="InterPro" id="IPR000835">
    <property type="entry name" value="HTH_MarR-typ"/>
</dbReference>
<dbReference type="AlphaFoldDB" id="A0A261W2T5"/>
<dbReference type="PANTHER" id="PTHR33164">
    <property type="entry name" value="TRANSCRIPTIONAL REGULATOR, MARR FAMILY"/>
    <property type="match status" value="1"/>
</dbReference>
<keyword evidence="1" id="KW-0805">Transcription regulation</keyword>
<dbReference type="GO" id="GO:0006950">
    <property type="term" value="P:response to stress"/>
    <property type="evidence" value="ECO:0007669"/>
    <property type="project" value="TreeGrafter"/>
</dbReference>
<evidence type="ECO:0000313" key="5">
    <source>
        <dbReference type="EMBL" id="OZI80032.1"/>
    </source>
</evidence>
<dbReference type="PRINTS" id="PR00598">
    <property type="entry name" value="HTHMARR"/>
</dbReference>
<reference evidence="6" key="1">
    <citation type="submission" date="2017-05" db="EMBL/GenBank/DDBJ databases">
        <title>Complete and WGS of Bordetella genogroups.</title>
        <authorList>
            <person name="Spilker T."/>
            <person name="Lipuma J."/>
        </authorList>
    </citation>
    <scope>NUCLEOTIDE SEQUENCE [LARGE SCALE GENOMIC DNA]</scope>
    <source>
        <strain evidence="6">AU8256</strain>
    </source>
</reference>
<dbReference type="Pfam" id="PF01047">
    <property type="entry name" value="MarR"/>
    <property type="match status" value="1"/>
</dbReference>
<proteinExistence type="predicted"/>
<accession>A0A261W2T5</accession>
<dbReference type="SMART" id="SM00347">
    <property type="entry name" value="HTH_MARR"/>
    <property type="match status" value="1"/>
</dbReference>
<dbReference type="RefSeq" id="WP_094806459.1">
    <property type="nucleotide sequence ID" value="NZ_NEVT01000003.1"/>
</dbReference>
<dbReference type="EMBL" id="NEVT01000003">
    <property type="protein sequence ID" value="OZI80032.1"/>
    <property type="molecule type" value="Genomic_DNA"/>
</dbReference>
<keyword evidence="2" id="KW-0238">DNA-binding</keyword>